<accession>A0ABY1R2I9</accession>
<comment type="caution">
    <text evidence="1">The sequence shown here is derived from an EMBL/GenBank/DDBJ whole genome shotgun (WGS) entry which is preliminary data.</text>
</comment>
<keyword evidence="2" id="KW-1185">Reference proteome</keyword>
<dbReference type="Proteomes" id="UP001158050">
    <property type="component" value="Unassembled WGS sequence"/>
</dbReference>
<sequence length="37" mass="4307">MGKDKIILIIFQLPLQNTIPSDYGRNFLLIKNISIEF</sequence>
<evidence type="ECO:0000313" key="2">
    <source>
        <dbReference type="Proteomes" id="UP001158050"/>
    </source>
</evidence>
<gene>
    <name evidence="1" type="ORF">SAMN05421679_10497</name>
</gene>
<proteinExistence type="predicted"/>
<name>A0ABY1R2I9_9FLAO</name>
<evidence type="ECO:0000313" key="1">
    <source>
        <dbReference type="EMBL" id="SMP92569.1"/>
    </source>
</evidence>
<dbReference type="EMBL" id="FXUO01000004">
    <property type="protein sequence ID" value="SMP92569.1"/>
    <property type="molecule type" value="Genomic_DNA"/>
</dbReference>
<reference evidence="1 2" key="1">
    <citation type="submission" date="2017-05" db="EMBL/GenBank/DDBJ databases">
        <authorList>
            <person name="Varghese N."/>
            <person name="Submissions S."/>
        </authorList>
    </citation>
    <scope>NUCLEOTIDE SEQUENCE [LARGE SCALE GENOMIC DNA]</scope>
    <source>
        <strain evidence="1 2">DSM 18015</strain>
    </source>
</reference>
<protein>
    <submittedName>
        <fullName evidence="1">Uncharacterized protein</fullName>
    </submittedName>
</protein>
<organism evidence="1 2">
    <name type="scientific">Epilithonimonas pallida</name>
    <dbReference type="NCBI Taxonomy" id="373671"/>
    <lineage>
        <taxon>Bacteria</taxon>
        <taxon>Pseudomonadati</taxon>
        <taxon>Bacteroidota</taxon>
        <taxon>Flavobacteriia</taxon>
        <taxon>Flavobacteriales</taxon>
        <taxon>Weeksellaceae</taxon>
        <taxon>Chryseobacterium group</taxon>
        <taxon>Epilithonimonas</taxon>
    </lineage>
</organism>